<evidence type="ECO:0000256" key="1">
    <source>
        <dbReference type="SAM" id="Phobius"/>
    </source>
</evidence>
<feature type="transmembrane region" description="Helical" evidence="1">
    <location>
        <begin position="352"/>
        <end position="370"/>
    </location>
</feature>
<dbReference type="Gene3D" id="1.10.101.10">
    <property type="entry name" value="PGBD-like superfamily/PGBD"/>
    <property type="match status" value="1"/>
</dbReference>
<dbReference type="InterPro" id="IPR024408">
    <property type="entry name" value="Muramidase"/>
</dbReference>
<gene>
    <name evidence="4" type="ORF">RG1141_CH01830</name>
</gene>
<protein>
    <submittedName>
        <fullName evidence="4">Peptidoglycan-binding domain 1 protein</fullName>
    </submittedName>
</protein>
<dbReference type="InterPro" id="IPR002477">
    <property type="entry name" value="Peptidoglycan-bd-like"/>
</dbReference>
<keyword evidence="1" id="KW-0472">Membrane</keyword>
<dbReference type="Proteomes" id="UP000028186">
    <property type="component" value="Chromosome I"/>
</dbReference>
<dbReference type="KEGG" id="ngl:RG1141_CH01830"/>
<keyword evidence="1" id="KW-0812">Transmembrane</keyword>
<accession>A0A068T2C3</accession>
<evidence type="ECO:0000259" key="2">
    <source>
        <dbReference type="Pfam" id="PF01471"/>
    </source>
</evidence>
<dbReference type="eggNOG" id="COG3409">
    <property type="taxonomic scope" value="Bacteria"/>
</dbReference>
<name>A0A068T2C3_NEOGA</name>
<dbReference type="HOGENOM" id="CLU_057859_0_0_5"/>
<sequence length="387" mass="41786">MTEFNGFKGAAVRLDDIDIPRIGSEIGVGEDEIHAFMDVEAAGSGFDGQGRPKILFEPHVFYRNLTGKKRDEAVKQGLAYSSWGEKPYPKDSYPRLIMAMAIDETAAIKATSWGLTQILGENCKGAGYATPQAMVLAFMADEENHLAATVSLLKHMGIADDLKAHAWAVVARVWNGPGYRKNKYDTKMAAAYAKWAKVRDTPFSAGANKASTNVDTASGKTDRTTVRVVQERLKELGYTEVGNPDGKMGKLTKTAILAFRNENDLPVSDVIDDALLQALDGASPRSLPRNDAEPAAVRQAVPEVQSNFLTKVGAGTLAGTLATGSVTDLASKAEGVRSFISPWKEMFSDIPSWAWLGCGALVLVAIMMIARRGELKGIEAFQAGERR</sequence>
<dbReference type="SUPFAM" id="SSF47090">
    <property type="entry name" value="PGBD-like"/>
    <property type="match status" value="1"/>
</dbReference>
<dbReference type="PATRIC" id="fig|1028801.3.peg.174"/>
<reference evidence="5" key="1">
    <citation type="journal article" date="2014" name="BMC Genomics">
        <title>Genome sequencing of two Neorhizobium galegae strains reveals a noeT gene responsible for the unusual acetylation of the nodulation factors.</title>
        <authorList>
            <person name="Osterman J."/>
            <person name="Marsh J."/>
            <person name="Laine P.K."/>
            <person name="Zeng Z."/>
            <person name="Alatalo E."/>
            <person name="Sullivan J.T."/>
            <person name="Young J.P."/>
            <person name="Thomas-Oates J."/>
            <person name="Paulin L."/>
            <person name="Lindstrom K."/>
        </authorList>
    </citation>
    <scope>NUCLEOTIDE SEQUENCE [LARGE SCALE GENOMIC DNA]</scope>
    <source>
        <strain evidence="5">HAMBI 1141</strain>
    </source>
</reference>
<dbReference type="Pfam" id="PF01471">
    <property type="entry name" value="PG_binding_1"/>
    <property type="match status" value="1"/>
</dbReference>
<dbReference type="InterPro" id="IPR036366">
    <property type="entry name" value="PGBDSf"/>
</dbReference>
<dbReference type="EMBL" id="HG938355">
    <property type="protein sequence ID" value="CDN52548.1"/>
    <property type="molecule type" value="Genomic_DNA"/>
</dbReference>
<keyword evidence="1" id="KW-1133">Transmembrane helix</keyword>
<feature type="domain" description="Peptidoglycan binding-like" evidence="2">
    <location>
        <begin position="225"/>
        <end position="279"/>
    </location>
</feature>
<feature type="domain" description="N-acetylmuramidase" evidence="3">
    <location>
        <begin position="32"/>
        <end position="195"/>
    </location>
</feature>
<evidence type="ECO:0000259" key="3">
    <source>
        <dbReference type="Pfam" id="PF11860"/>
    </source>
</evidence>
<dbReference type="Pfam" id="PF11860">
    <property type="entry name" value="Muramidase"/>
    <property type="match status" value="1"/>
</dbReference>
<proteinExistence type="predicted"/>
<dbReference type="InterPro" id="IPR036365">
    <property type="entry name" value="PGBD-like_sf"/>
</dbReference>
<dbReference type="AlphaFoldDB" id="A0A068T2C3"/>
<dbReference type="RefSeq" id="WP_065814764.1">
    <property type="nucleotide sequence ID" value="NZ_HG938355.1"/>
</dbReference>
<evidence type="ECO:0000313" key="5">
    <source>
        <dbReference type="Proteomes" id="UP000028186"/>
    </source>
</evidence>
<organism evidence="4 5">
    <name type="scientific">Neorhizobium galegae bv. officinalis bv. officinalis str. HAMBI 1141</name>
    <dbReference type="NCBI Taxonomy" id="1028801"/>
    <lineage>
        <taxon>Bacteria</taxon>
        <taxon>Pseudomonadati</taxon>
        <taxon>Pseudomonadota</taxon>
        <taxon>Alphaproteobacteria</taxon>
        <taxon>Hyphomicrobiales</taxon>
        <taxon>Rhizobiaceae</taxon>
        <taxon>Rhizobium/Agrobacterium group</taxon>
        <taxon>Neorhizobium</taxon>
    </lineage>
</organism>
<evidence type="ECO:0000313" key="4">
    <source>
        <dbReference type="EMBL" id="CDN52548.1"/>
    </source>
</evidence>